<dbReference type="Proteomes" id="UP000242592">
    <property type="component" value="Unassembled WGS sequence"/>
</dbReference>
<dbReference type="GO" id="GO:0062193">
    <property type="term" value="F:D-ribose pyranase activity"/>
    <property type="evidence" value="ECO:0007669"/>
    <property type="project" value="UniProtKB-EC"/>
</dbReference>
<evidence type="ECO:0000256" key="2">
    <source>
        <dbReference type="ARBA" id="ARBA00012862"/>
    </source>
</evidence>
<comment type="subcellular location">
    <subcellularLocation>
        <location evidence="6">Cytoplasm</location>
    </subcellularLocation>
</comment>
<dbReference type="PANTHER" id="PTHR37831:SF1">
    <property type="entry name" value="D-RIBOSE PYRANASE"/>
    <property type="match status" value="1"/>
</dbReference>
<dbReference type="UniPathway" id="UPA00916">
    <property type="reaction ID" value="UER00888"/>
</dbReference>
<keyword evidence="3 6" id="KW-0963">Cytoplasm</keyword>
<dbReference type="SUPFAM" id="SSF102546">
    <property type="entry name" value="RbsD-like"/>
    <property type="match status" value="1"/>
</dbReference>
<evidence type="ECO:0000256" key="1">
    <source>
        <dbReference type="ARBA" id="ARBA00000223"/>
    </source>
</evidence>
<dbReference type="Gene3D" id="3.40.1650.10">
    <property type="entry name" value="RbsD-like domain"/>
    <property type="match status" value="1"/>
</dbReference>
<comment type="catalytic activity">
    <reaction evidence="1 6">
        <text>beta-D-ribopyranose = beta-D-ribofuranose</text>
        <dbReference type="Rhea" id="RHEA:25432"/>
        <dbReference type="ChEBI" id="CHEBI:27476"/>
        <dbReference type="ChEBI" id="CHEBI:47002"/>
        <dbReference type="EC" id="5.4.99.62"/>
    </reaction>
</comment>
<comment type="subunit">
    <text evidence="6">Homodecamer.</text>
</comment>
<name>A0A1M5U1H3_9BACT</name>
<dbReference type="AlphaFoldDB" id="A0A1M5U1H3"/>
<comment type="function">
    <text evidence="6">Catalyzes the interconversion of beta-pyran and beta-furan forms of D-ribose.</text>
</comment>
<dbReference type="InterPro" id="IPR007721">
    <property type="entry name" value="RbsD_FucU"/>
</dbReference>
<dbReference type="GO" id="GO:0016872">
    <property type="term" value="F:intramolecular lyase activity"/>
    <property type="evidence" value="ECO:0007669"/>
    <property type="project" value="UniProtKB-UniRule"/>
</dbReference>
<feature type="binding site" evidence="6">
    <location>
        <position position="95"/>
    </location>
    <ligand>
        <name>substrate</name>
    </ligand>
</feature>
<organism evidence="7 8">
    <name type="scientific">Thermosipho atlanticus DSM 15807</name>
    <dbReference type="NCBI Taxonomy" id="1123380"/>
    <lineage>
        <taxon>Bacteria</taxon>
        <taxon>Thermotogati</taxon>
        <taxon>Thermotogota</taxon>
        <taxon>Thermotogae</taxon>
        <taxon>Thermotogales</taxon>
        <taxon>Fervidobacteriaceae</taxon>
        <taxon>Thermosipho</taxon>
    </lineage>
</organism>
<protein>
    <recommendedName>
        <fullName evidence="2 6">D-ribose pyranase</fullName>
        <ecNumber evidence="2 6">5.4.99.62</ecNumber>
    </recommendedName>
</protein>
<dbReference type="EC" id="5.4.99.62" evidence="2 6"/>
<keyword evidence="8" id="KW-1185">Reference proteome</keyword>
<dbReference type="HAMAP" id="MF_01661">
    <property type="entry name" value="D_rib_pyranase"/>
    <property type="match status" value="1"/>
</dbReference>
<evidence type="ECO:0000313" key="8">
    <source>
        <dbReference type="Proteomes" id="UP000242592"/>
    </source>
</evidence>
<accession>A0A1M5U1H3</accession>
<dbReference type="RefSeq" id="WP_073073917.1">
    <property type="nucleotide sequence ID" value="NZ_FQXN01000007.1"/>
</dbReference>
<dbReference type="PANTHER" id="PTHR37831">
    <property type="entry name" value="D-RIBOSE PYRANASE"/>
    <property type="match status" value="1"/>
</dbReference>
<keyword evidence="5 6" id="KW-0119">Carbohydrate metabolism</keyword>
<feature type="binding site" evidence="6">
    <location>
        <position position="28"/>
    </location>
    <ligand>
        <name>substrate</name>
    </ligand>
</feature>
<dbReference type="GO" id="GO:0019303">
    <property type="term" value="P:D-ribose catabolic process"/>
    <property type="evidence" value="ECO:0007669"/>
    <property type="project" value="UniProtKB-UniRule"/>
</dbReference>
<evidence type="ECO:0000313" key="7">
    <source>
        <dbReference type="EMBL" id="SHH56887.1"/>
    </source>
</evidence>
<reference evidence="8" key="1">
    <citation type="submission" date="2016-11" db="EMBL/GenBank/DDBJ databases">
        <authorList>
            <person name="Varghese N."/>
            <person name="Submissions S."/>
        </authorList>
    </citation>
    <scope>NUCLEOTIDE SEQUENCE [LARGE SCALE GENOMIC DNA]</scope>
    <source>
        <strain evidence="8">DSM 15807</strain>
    </source>
</reference>
<evidence type="ECO:0000256" key="3">
    <source>
        <dbReference type="ARBA" id="ARBA00022490"/>
    </source>
</evidence>
<proteinExistence type="inferred from homology"/>
<dbReference type="OrthoDB" id="9805009at2"/>
<dbReference type="GO" id="GO:0005829">
    <property type="term" value="C:cytosol"/>
    <property type="evidence" value="ECO:0007669"/>
    <property type="project" value="TreeGrafter"/>
</dbReference>
<comment type="similarity">
    <text evidence="6">Belongs to the RbsD / FucU family. RbsD subfamily.</text>
</comment>
<feature type="active site" description="Proton donor" evidence="6">
    <location>
        <position position="20"/>
    </location>
</feature>
<dbReference type="STRING" id="1123380.SAMN02745199_1593"/>
<dbReference type="GO" id="GO:0048029">
    <property type="term" value="F:monosaccharide binding"/>
    <property type="evidence" value="ECO:0007669"/>
    <property type="project" value="InterPro"/>
</dbReference>
<dbReference type="InterPro" id="IPR023750">
    <property type="entry name" value="RbsD-like_sf"/>
</dbReference>
<sequence length="128" mass="14334">MKKTGIFNSEISRIIARLGHKDKIAIVDMGFPIPNCVERIDIVLDYGKPTFEEVLKVILKELKVEGIVIAKESSKAFEQIFRKNIPEVEIKKVTHEELKAAIKEVVAVIRTGDVTPYSNAILISGVIF</sequence>
<feature type="binding site" evidence="6">
    <location>
        <begin position="117"/>
        <end position="119"/>
    </location>
    <ligand>
        <name>substrate</name>
    </ligand>
</feature>
<dbReference type="NCBIfam" id="NF008761">
    <property type="entry name" value="PRK11797.1"/>
    <property type="match status" value="1"/>
</dbReference>
<evidence type="ECO:0000256" key="4">
    <source>
        <dbReference type="ARBA" id="ARBA00023235"/>
    </source>
</evidence>
<gene>
    <name evidence="6" type="primary">rbsD</name>
    <name evidence="7" type="ORF">SAMN02745199_1593</name>
</gene>
<comment type="pathway">
    <text evidence="6">Carbohydrate metabolism; D-ribose degradation; D-ribose 5-phosphate from beta-D-ribopyranose: step 1/2.</text>
</comment>
<evidence type="ECO:0000256" key="5">
    <source>
        <dbReference type="ARBA" id="ARBA00023277"/>
    </source>
</evidence>
<dbReference type="InterPro" id="IPR023064">
    <property type="entry name" value="D-ribose_pyranase"/>
</dbReference>
<dbReference type="EMBL" id="FQXN01000007">
    <property type="protein sequence ID" value="SHH56887.1"/>
    <property type="molecule type" value="Genomic_DNA"/>
</dbReference>
<dbReference type="Pfam" id="PF05025">
    <property type="entry name" value="RbsD_FucU"/>
    <property type="match status" value="1"/>
</dbReference>
<evidence type="ECO:0000256" key="6">
    <source>
        <dbReference type="HAMAP-Rule" id="MF_01661"/>
    </source>
</evidence>
<keyword evidence="4 6" id="KW-0413">Isomerase</keyword>